<name>A0A8C4DU90_DICLA</name>
<evidence type="ECO:0000256" key="2">
    <source>
        <dbReference type="ARBA" id="ARBA00009086"/>
    </source>
</evidence>
<dbReference type="Proteomes" id="UP000694389">
    <property type="component" value="Unassembled WGS sequence"/>
</dbReference>
<evidence type="ECO:0000256" key="6">
    <source>
        <dbReference type="ARBA" id="ARBA00023128"/>
    </source>
</evidence>
<dbReference type="GO" id="GO:0003676">
    <property type="term" value="F:nucleic acid binding"/>
    <property type="evidence" value="ECO:0007669"/>
    <property type="project" value="InterPro"/>
</dbReference>
<organism evidence="10 11">
    <name type="scientific">Dicentrarchus labrax</name>
    <name type="common">European seabass</name>
    <name type="synonym">Morone labrax</name>
    <dbReference type="NCBI Taxonomy" id="13489"/>
    <lineage>
        <taxon>Eukaryota</taxon>
        <taxon>Metazoa</taxon>
        <taxon>Chordata</taxon>
        <taxon>Craniata</taxon>
        <taxon>Vertebrata</taxon>
        <taxon>Euteleostomi</taxon>
        <taxon>Actinopterygii</taxon>
        <taxon>Neopterygii</taxon>
        <taxon>Teleostei</taxon>
        <taxon>Neoteleostei</taxon>
        <taxon>Acanthomorphata</taxon>
        <taxon>Eupercaria</taxon>
        <taxon>Moronidae</taxon>
        <taxon>Dicentrarchus</taxon>
    </lineage>
</organism>
<dbReference type="GO" id="GO:0030337">
    <property type="term" value="F:DNA polymerase processivity factor activity"/>
    <property type="evidence" value="ECO:0007669"/>
    <property type="project" value="TreeGrafter"/>
</dbReference>
<dbReference type="InterPro" id="IPR010994">
    <property type="entry name" value="RuvA_2-like"/>
</dbReference>
<evidence type="ECO:0000256" key="9">
    <source>
        <dbReference type="ARBA" id="ARBA00025262"/>
    </source>
</evidence>
<dbReference type="SUPFAM" id="SSF47781">
    <property type="entry name" value="RuvA domain 2-like"/>
    <property type="match status" value="1"/>
</dbReference>
<evidence type="ECO:0000256" key="1">
    <source>
        <dbReference type="ARBA" id="ARBA00004436"/>
    </source>
</evidence>
<dbReference type="GO" id="GO:0006392">
    <property type="term" value="P:transcription elongation by mitochondrial RNA polymerase"/>
    <property type="evidence" value="ECO:0007669"/>
    <property type="project" value="InterPro"/>
</dbReference>
<keyword evidence="8" id="KW-1135">Mitochondrion nucleoid</keyword>
<keyword evidence="11" id="KW-1185">Reference proteome</keyword>
<evidence type="ECO:0000256" key="5">
    <source>
        <dbReference type="ARBA" id="ARBA00023015"/>
    </source>
</evidence>
<evidence type="ECO:0000256" key="7">
    <source>
        <dbReference type="ARBA" id="ARBA00023163"/>
    </source>
</evidence>
<dbReference type="OrthoDB" id="5949570at2759"/>
<evidence type="ECO:0000313" key="11">
    <source>
        <dbReference type="Proteomes" id="UP000694389"/>
    </source>
</evidence>
<dbReference type="Gene3D" id="3.30.420.10">
    <property type="entry name" value="Ribonuclease H-like superfamily/Ribonuclease H"/>
    <property type="match status" value="1"/>
</dbReference>
<proteinExistence type="inferred from homology"/>
<keyword evidence="7" id="KW-0804">Transcription</keyword>
<dbReference type="InterPro" id="IPR036397">
    <property type="entry name" value="RNaseH_sf"/>
</dbReference>
<keyword evidence="4" id="KW-0809">Transit peptide</keyword>
<gene>
    <name evidence="10" type="primary">tefm</name>
</gene>
<accession>A0A8C4DU90</accession>
<dbReference type="Pfam" id="PF12836">
    <property type="entry name" value="HHH_3"/>
    <property type="match status" value="1"/>
</dbReference>
<dbReference type="GO" id="GO:0042645">
    <property type="term" value="C:mitochondrial nucleoid"/>
    <property type="evidence" value="ECO:0007669"/>
    <property type="project" value="UniProtKB-SubCell"/>
</dbReference>
<dbReference type="PANTHER" id="PTHR21053:SF2">
    <property type="entry name" value="TRANSCRIPTION ELONGATION FACTOR, MITOCHONDRIAL"/>
    <property type="match status" value="1"/>
</dbReference>
<dbReference type="GeneID" id="127354157"/>
<dbReference type="RefSeq" id="XP_051239830.1">
    <property type="nucleotide sequence ID" value="XM_051383870.1"/>
</dbReference>
<comment type="subcellular location">
    <subcellularLocation>
        <location evidence="1">Mitochondrion matrix</location>
        <location evidence="1">Mitochondrion nucleoid</location>
    </subcellularLocation>
</comment>
<comment type="similarity">
    <text evidence="2">Belongs to the TEFM family.</text>
</comment>
<dbReference type="RefSeq" id="XP_051239831.1">
    <property type="nucleotide sequence ID" value="XM_051383871.1"/>
</dbReference>
<protein>
    <recommendedName>
        <fullName evidence="3">Transcription elongation factor, mitochondrial</fullName>
    </recommendedName>
</protein>
<dbReference type="GeneTree" id="ENSGT00390000010581"/>
<evidence type="ECO:0000256" key="8">
    <source>
        <dbReference type="ARBA" id="ARBA00023271"/>
    </source>
</evidence>
<evidence type="ECO:0000313" key="10">
    <source>
        <dbReference type="Ensembl" id="ENSDLAP00005007946.1"/>
    </source>
</evidence>
<reference evidence="10" key="2">
    <citation type="submission" date="2025-09" db="UniProtKB">
        <authorList>
            <consortium name="Ensembl"/>
        </authorList>
    </citation>
    <scope>IDENTIFICATION</scope>
</reference>
<dbReference type="InterPro" id="IPR039150">
    <property type="entry name" value="TEFM"/>
</dbReference>
<dbReference type="AlphaFoldDB" id="A0A8C4DU90"/>
<comment type="function">
    <text evidence="9">Transcription elongation factor which increases mitochondrial RNA polymerase processivity. Regulates transcription of the mitochondrial genome, including genes important for the oxidative phosphorylation machinery.</text>
</comment>
<evidence type="ECO:0000256" key="3">
    <source>
        <dbReference type="ARBA" id="ARBA00017000"/>
    </source>
</evidence>
<dbReference type="CTD" id="79736"/>
<keyword evidence="5" id="KW-0805">Transcription regulation</keyword>
<reference evidence="10" key="1">
    <citation type="submission" date="2025-08" db="UniProtKB">
        <authorList>
            <consortium name="Ensembl"/>
        </authorList>
    </citation>
    <scope>IDENTIFICATION</scope>
</reference>
<evidence type="ECO:0000256" key="4">
    <source>
        <dbReference type="ARBA" id="ARBA00022946"/>
    </source>
</evidence>
<dbReference type="OMA" id="ESPQMAQ"/>
<dbReference type="PANTHER" id="PTHR21053">
    <property type="entry name" value="TRANSCRIPTION ELONGATION FACTOR, MITOCHONDRIAL"/>
    <property type="match status" value="1"/>
</dbReference>
<dbReference type="Ensembl" id="ENSDLAT00005008682.2">
    <property type="protein sequence ID" value="ENSDLAP00005007946.1"/>
    <property type="gene ID" value="ENSDLAG00005004141.2"/>
</dbReference>
<keyword evidence="6" id="KW-0496">Mitochondrion</keyword>
<sequence>MWFVRRFLSSVVHRSQYTGQSGLFRRPQHCPPSELELRYLQCTCCWRSRVPVAGFETLESSFISSSAPCTEESGPLDACYTAEQRQLILQLLNTATQSELSVVKLLRKHGSRNIVEYRDKNGPFKTLESVVNVPRLKHKSAVTVFNFILNPVKREKKMKVRLKLAKFIRPEIDKSWLEHAGSIVSVVCGINKIAWTHVDCSMTLLAWEQKDCPHFMKGTYLATAYLQDVSKVVARLPSADFYIIEKTSLSHQNTTLFPIMVHLRTVEAMLFALLEPRNTETPNTPPRVLNMMRTAVGQHFGLMVGESRVSGAEVVQRLMTESVTHKSPRLSLPQELLLKYRNSFQMGSNNGGEELCGALLQAVAFYELLRKCSE</sequence>